<evidence type="ECO:0000313" key="2">
    <source>
        <dbReference type="EMBL" id="GAE27417.1"/>
    </source>
</evidence>
<evidence type="ECO:0008006" key="4">
    <source>
        <dbReference type="Google" id="ProtNLM"/>
    </source>
</evidence>
<evidence type="ECO:0000313" key="3">
    <source>
        <dbReference type="Proteomes" id="UP000018890"/>
    </source>
</evidence>
<gene>
    <name evidence="2" type="ORF">JCM9140_3564</name>
</gene>
<keyword evidence="3" id="KW-1185">Reference proteome</keyword>
<proteinExistence type="predicted"/>
<dbReference type="RefSeq" id="WP_034748647.1">
    <property type="nucleotide sequence ID" value="NZ_BAUT01000050.1"/>
</dbReference>
<dbReference type="InterPro" id="IPR036209">
    <property type="entry name" value="YwmB-like_sf"/>
</dbReference>
<dbReference type="AlphaFoldDB" id="W4Q619"/>
<sequence>MMKNSLLYSVLVMCLVGLYSVQSVSSDTNKIAELKEIIEVTKTEKIDVQSWSVYSKFDRKMVRDSQSVDQMIQDLEKENREFDWNEENVRNGEYRKRVGTKQTSIGTERVVITSHESAGTQMMSMTHQMSGKGWKDEMYDIISENIQGEEIYVTVQGSMKKHMELDQMANKLVSEFSGEVKEGIAEETFISLSAYTDQWQNGISINETEKVNLQIGVRDLGNEGSVNVTIGTPIIIAEY</sequence>
<dbReference type="Gene3D" id="3.30.360.40">
    <property type="entry name" value="YwmB-like"/>
    <property type="match status" value="1"/>
</dbReference>
<organism evidence="2 3">
    <name type="scientific">Halalkalibacter wakoensis JCM 9140</name>
    <dbReference type="NCBI Taxonomy" id="1236970"/>
    <lineage>
        <taxon>Bacteria</taxon>
        <taxon>Bacillati</taxon>
        <taxon>Bacillota</taxon>
        <taxon>Bacilli</taxon>
        <taxon>Bacillales</taxon>
        <taxon>Bacillaceae</taxon>
        <taxon>Halalkalibacter</taxon>
    </lineage>
</organism>
<name>W4Q619_9BACI</name>
<dbReference type="SUPFAM" id="SSF143842">
    <property type="entry name" value="YwmB-like"/>
    <property type="match status" value="1"/>
</dbReference>
<dbReference type="Pfam" id="PF08680">
    <property type="entry name" value="DUF1779"/>
    <property type="match status" value="1"/>
</dbReference>
<evidence type="ECO:0000256" key="1">
    <source>
        <dbReference type="SAM" id="SignalP"/>
    </source>
</evidence>
<dbReference type="EMBL" id="BAUT01000050">
    <property type="protein sequence ID" value="GAE27417.1"/>
    <property type="molecule type" value="Genomic_DNA"/>
</dbReference>
<feature type="signal peptide" evidence="1">
    <location>
        <begin position="1"/>
        <end position="25"/>
    </location>
</feature>
<dbReference type="STRING" id="1236970.JCM9140_3564"/>
<dbReference type="Proteomes" id="UP000018890">
    <property type="component" value="Unassembled WGS sequence"/>
</dbReference>
<protein>
    <recommendedName>
        <fullName evidence="4">TATA-box binding</fullName>
    </recommendedName>
</protein>
<accession>W4Q619</accession>
<reference evidence="2" key="1">
    <citation type="journal article" date="2014" name="Genome Announc.">
        <title>Draft Genome Sequences of Three Alkaliphilic Bacillus Strains, Bacillus wakoensis JCM 9140T, Bacillus akibai JCM 9157T, and Bacillus hemicellulosilyticus JCM 9152T.</title>
        <authorList>
            <person name="Yuki M."/>
            <person name="Oshima K."/>
            <person name="Suda W."/>
            <person name="Oshida Y."/>
            <person name="Kitamura K."/>
            <person name="Iida T."/>
            <person name="Hattori M."/>
            <person name="Ohkuma M."/>
        </authorList>
    </citation>
    <scope>NUCLEOTIDE SEQUENCE [LARGE SCALE GENOMIC DNA]</scope>
    <source>
        <strain evidence="2">JCM 9140</strain>
    </source>
</reference>
<comment type="caution">
    <text evidence="2">The sequence shown here is derived from an EMBL/GenBank/DDBJ whole genome shotgun (WGS) entry which is preliminary data.</text>
</comment>
<dbReference type="InterPro" id="IPR014794">
    <property type="entry name" value="DUF1779"/>
</dbReference>
<feature type="chain" id="PRO_5039724466" description="TATA-box binding" evidence="1">
    <location>
        <begin position="26"/>
        <end position="239"/>
    </location>
</feature>
<keyword evidence="1" id="KW-0732">Signal</keyword>